<feature type="compositionally biased region" description="Low complexity" evidence="1">
    <location>
        <begin position="65"/>
        <end position="81"/>
    </location>
</feature>
<protein>
    <submittedName>
        <fullName evidence="2">Uncharacterized protein</fullName>
    </submittedName>
</protein>
<feature type="region of interest" description="Disordered" evidence="1">
    <location>
        <begin position="65"/>
        <end position="93"/>
    </location>
</feature>
<evidence type="ECO:0000313" key="2">
    <source>
        <dbReference type="EMBL" id="GIG42493.1"/>
    </source>
</evidence>
<dbReference type="InterPro" id="IPR025355">
    <property type="entry name" value="DUF4259"/>
</dbReference>
<keyword evidence="3" id="KW-1185">Reference proteome</keyword>
<dbReference type="AlphaFoldDB" id="A0A919U9B7"/>
<organism evidence="2 3">
    <name type="scientific">Dactylosporangium siamense</name>
    <dbReference type="NCBI Taxonomy" id="685454"/>
    <lineage>
        <taxon>Bacteria</taxon>
        <taxon>Bacillati</taxon>
        <taxon>Actinomycetota</taxon>
        <taxon>Actinomycetes</taxon>
        <taxon>Micromonosporales</taxon>
        <taxon>Micromonosporaceae</taxon>
        <taxon>Dactylosporangium</taxon>
    </lineage>
</organism>
<evidence type="ECO:0000313" key="3">
    <source>
        <dbReference type="Proteomes" id="UP000660611"/>
    </source>
</evidence>
<feature type="compositionally biased region" description="Basic residues" evidence="1">
    <location>
        <begin position="82"/>
        <end position="93"/>
    </location>
</feature>
<name>A0A919U9B7_9ACTN</name>
<accession>A0A919U9B7</accession>
<dbReference type="EMBL" id="BONQ01000014">
    <property type="protein sequence ID" value="GIG42493.1"/>
    <property type="molecule type" value="Genomic_DNA"/>
</dbReference>
<evidence type="ECO:0000256" key="1">
    <source>
        <dbReference type="SAM" id="MobiDB-lite"/>
    </source>
</evidence>
<reference evidence="2" key="1">
    <citation type="submission" date="2021-01" db="EMBL/GenBank/DDBJ databases">
        <title>Whole genome shotgun sequence of Dactylosporangium siamense NBRC 106093.</title>
        <authorList>
            <person name="Komaki H."/>
            <person name="Tamura T."/>
        </authorList>
    </citation>
    <scope>NUCLEOTIDE SEQUENCE</scope>
    <source>
        <strain evidence="2">NBRC 106093</strain>
    </source>
</reference>
<sequence>MARYNSGPFDSDTAQDLLELSAELTREERLDNLRAVFLGGPRHPDGPFEPVDNTEVVAGAALVARAGHGSTGSRRWTSTRRSPPRRSRHRAMT</sequence>
<comment type="caution">
    <text evidence="2">The sequence shown here is derived from an EMBL/GenBank/DDBJ whole genome shotgun (WGS) entry which is preliminary data.</text>
</comment>
<dbReference type="Pfam" id="PF14078">
    <property type="entry name" value="DUF4259"/>
    <property type="match status" value="1"/>
</dbReference>
<gene>
    <name evidence="2" type="ORF">Dsi01nite_005340</name>
</gene>
<dbReference type="Proteomes" id="UP000660611">
    <property type="component" value="Unassembled WGS sequence"/>
</dbReference>
<proteinExistence type="predicted"/>